<feature type="transmembrane region" description="Helical" evidence="8">
    <location>
        <begin position="47"/>
        <end position="67"/>
    </location>
</feature>
<gene>
    <name evidence="10" type="ORF">HT102_07505</name>
</gene>
<evidence type="ECO:0000259" key="9">
    <source>
        <dbReference type="Pfam" id="PF07885"/>
    </source>
</evidence>
<comment type="subcellular location">
    <subcellularLocation>
        <location evidence="1">Membrane</location>
        <topology evidence="1">Multi-pass membrane protein</topology>
    </subcellularLocation>
</comment>
<reference evidence="10" key="1">
    <citation type="submission" date="2020-09" db="EMBL/GenBank/DDBJ databases">
        <title>Hoyosella lacisalsi sp. nov., a halotolerant actinobacterium isolated from soil of Lake Gudzhirganskoe.</title>
        <authorList>
            <person name="Yang Q."/>
            <person name="Guo P.Y."/>
            <person name="Liu S.W."/>
            <person name="Li F.N."/>
            <person name="Sun C.H."/>
        </authorList>
    </citation>
    <scope>NUCLEOTIDE SEQUENCE</scope>
    <source>
        <strain evidence="10">G463</strain>
    </source>
</reference>
<dbReference type="RefSeq" id="WP_192038766.1">
    <property type="nucleotide sequence ID" value="NZ_JACYWE010000003.1"/>
</dbReference>
<feature type="transmembrane region" description="Helical" evidence="8">
    <location>
        <begin position="116"/>
        <end position="134"/>
    </location>
</feature>
<keyword evidence="5" id="KW-0406">Ion transport</keyword>
<proteinExistence type="predicted"/>
<keyword evidence="2" id="KW-0813">Transport</keyword>
<dbReference type="Proteomes" id="UP000642993">
    <property type="component" value="Unassembled WGS sequence"/>
</dbReference>
<evidence type="ECO:0000256" key="1">
    <source>
        <dbReference type="ARBA" id="ARBA00004141"/>
    </source>
</evidence>
<keyword evidence="3 8" id="KW-0812">Transmembrane</keyword>
<comment type="caution">
    <text evidence="10">The sequence shown here is derived from an EMBL/GenBank/DDBJ whole genome shotgun (WGS) entry which is preliminary data.</text>
</comment>
<evidence type="ECO:0000256" key="5">
    <source>
        <dbReference type="ARBA" id="ARBA00023065"/>
    </source>
</evidence>
<dbReference type="Gene3D" id="1.20.120.350">
    <property type="entry name" value="Voltage-gated potassium channels. Chain C"/>
    <property type="match status" value="1"/>
</dbReference>
<dbReference type="Gene3D" id="1.20.5.110">
    <property type="match status" value="1"/>
</dbReference>
<dbReference type="InterPro" id="IPR027359">
    <property type="entry name" value="Volt_channel_dom_sf"/>
</dbReference>
<keyword evidence="4 8" id="KW-1133">Transmembrane helix</keyword>
<keyword evidence="7 10" id="KW-0407">Ion channel</keyword>
<keyword evidence="11" id="KW-1185">Reference proteome</keyword>
<accession>A0A927JCI4</accession>
<dbReference type="GO" id="GO:0001508">
    <property type="term" value="P:action potential"/>
    <property type="evidence" value="ECO:0007669"/>
    <property type="project" value="TreeGrafter"/>
</dbReference>
<feature type="domain" description="Potassium channel" evidence="9">
    <location>
        <begin position="126"/>
        <end position="203"/>
    </location>
</feature>
<dbReference type="GO" id="GO:0005249">
    <property type="term" value="F:voltage-gated potassium channel activity"/>
    <property type="evidence" value="ECO:0007669"/>
    <property type="project" value="InterPro"/>
</dbReference>
<evidence type="ECO:0000256" key="6">
    <source>
        <dbReference type="ARBA" id="ARBA00023136"/>
    </source>
</evidence>
<name>A0A927JCI4_9ACTN</name>
<dbReference type="EMBL" id="JACYWE010000003">
    <property type="protein sequence ID" value="MBD8506325.1"/>
    <property type="molecule type" value="Genomic_DNA"/>
</dbReference>
<evidence type="ECO:0000256" key="7">
    <source>
        <dbReference type="ARBA" id="ARBA00023303"/>
    </source>
</evidence>
<keyword evidence="6 8" id="KW-0472">Membrane</keyword>
<dbReference type="InterPro" id="IPR028325">
    <property type="entry name" value="VG_K_chnl"/>
</dbReference>
<protein>
    <submittedName>
        <fullName evidence="10">Two pore domain potassium channel family protein</fullName>
    </submittedName>
</protein>
<evidence type="ECO:0000256" key="8">
    <source>
        <dbReference type="SAM" id="Phobius"/>
    </source>
</evidence>
<evidence type="ECO:0000256" key="4">
    <source>
        <dbReference type="ARBA" id="ARBA00022989"/>
    </source>
</evidence>
<dbReference type="Pfam" id="PF07885">
    <property type="entry name" value="Ion_trans_2"/>
    <property type="match status" value="1"/>
</dbReference>
<dbReference type="SUPFAM" id="SSF81324">
    <property type="entry name" value="Voltage-gated potassium channels"/>
    <property type="match status" value="1"/>
</dbReference>
<dbReference type="GO" id="GO:0008076">
    <property type="term" value="C:voltage-gated potassium channel complex"/>
    <property type="evidence" value="ECO:0007669"/>
    <property type="project" value="InterPro"/>
</dbReference>
<dbReference type="AlphaFoldDB" id="A0A927JCI4"/>
<evidence type="ECO:0000256" key="3">
    <source>
        <dbReference type="ARBA" id="ARBA00022692"/>
    </source>
</evidence>
<feature type="transmembrane region" description="Helical" evidence="8">
    <location>
        <begin position="17"/>
        <end position="35"/>
    </location>
</feature>
<sequence>MIRRIPDARSVLPPTEWPMVGAAFVYIIAYTVSVLRPEPGVRAATELIMVAVWVVFAIDYLVRLVAAKRKLRWFLTHPLELAIVALPMLRPLRLLRVVIVVQKLHASVGRTLHGRVGLYAATSAALLIYMASLAVLDAERAAEGTQITNFGDAVWWSIVTVTTVGYGDIVLVTTVGRIIAVLLMFGGISIIGVITGLIASAIVNRVSENDETEKAATRAQVTAVDERIGQLEERISELTAALAEQGRGPDGR</sequence>
<feature type="transmembrane region" description="Helical" evidence="8">
    <location>
        <begin position="154"/>
        <end position="172"/>
    </location>
</feature>
<evidence type="ECO:0000256" key="2">
    <source>
        <dbReference type="ARBA" id="ARBA00022448"/>
    </source>
</evidence>
<dbReference type="PANTHER" id="PTHR11537:SF254">
    <property type="entry name" value="POTASSIUM VOLTAGE-GATED CHANNEL PROTEIN SHAB"/>
    <property type="match status" value="1"/>
</dbReference>
<evidence type="ECO:0000313" key="11">
    <source>
        <dbReference type="Proteomes" id="UP000642993"/>
    </source>
</evidence>
<organism evidence="10 11">
    <name type="scientific">Lolliginicoccus lacisalsi</name>
    <dbReference type="NCBI Taxonomy" id="2742202"/>
    <lineage>
        <taxon>Bacteria</taxon>
        <taxon>Bacillati</taxon>
        <taxon>Actinomycetota</taxon>
        <taxon>Actinomycetes</taxon>
        <taxon>Mycobacteriales</taxon>
        <taxon>Hoyosellaceae</taxon>
        <taxon>Lolliginicoccus</taxon>
    </lineage>
</organism>
<evidence type="ECO:0000313" key="10">
    <source>
        <dbReference type="EMBL" id="MBD8506325.1"/>
    </source>
</evidence>
<dbReference type="InterPro" id="IPR013099">
    <property type="entry name" value="K_chnl_dom"/>
</dbReference>
<dbReference type="Gene3D" id="1.10.287.70">
    <property type="match status" value="1"/>
</dbReference>
<dbReference type="PANTHER" id="PTHR11537">
    <property type="entry name" value="VOLTAGE-GATED POTASSIUM CHANNEL"/>
    <property type="match status" value="1"/>
</dbReference>
<feature type="transmembrane region" description="Helical" evidence="8">
    <location>
        <begin position="179"/>
        <end position="203"/>
    </location>
</feature>